<keyword evidence="2" id="KW-1185">Reference proteome</keyword>
<accession>A0A1V0N4D2</accession>
<evidence type="ECO:0008006" key="3">
    <source>
        <dbReference type="Google" id="ProtNLM"/>
    </source>
</evidence>
<protein>
    <recommendedName>
        <fullName evidence="3">N-acetyltransferase domain-containing protein</fullName>
    </recommendedName>
</protein>
<dbReference type="KEGG" id="fai:FAD_1117"/>
<dbReference type="RefSeq" id="WP_009886222.1">
    <property type="nucleotide sequence ID" value="NZ_CP015363.1"/>
</dbReference>
<gene>
    <name evidence="1" type="ORF">FAD_1117</name>
</gene>
<organism evidence="1 2">
    <name type="scientific">Ferroplasma acidiphilum</name>
    <dbReference type="NCBI Taxonomy" id="74969"/>
    <lineage>
        <taxon>Archaea</taxon>
        <taxon>Methanobacteriati</taxon>
        <taxon>Thermoplasmatota</taxon>
        <taxon>Thermoplasmata</taxon>
        <taxon>Thermoplasmatales</taxon>
        <taxon>Ferroplasmaceae</taxon>
        <taxon>Ferroplasma</taxon>
    </lineage>
</organism>
<sequence>MENIVPFKTENTYMATEFMMKDPYKNTRLVSLLEDYPDYSKIIYDNGVIKGILSVDPVHDEMWFYGNSKSLKAVIGNIEIKSNQVLYIDKKNLDIIQSRFSVEYSGLLAMRLKIREYEGTTVADGVERDTGSTGKEDRHNNIFIKRKNGEILGSVKVLSLNIKSCAIGCLHYKDGYEGSIYDIISSIANIYKSQTENIVIYAPYQEKLKDGLLKLGFINSGELLKLYNIAPHQAK</sequence>
<reference evidence="1 2" key="1">
    <citation type="submission" date="2011-10" db="EMBL/GenBank/DDBJ databases">
        <title>Metabolic and evolutionary patterns in the extreme acidophile Ferroplasma acidiphilum.</title>
        <authorList>
            <person name="Golyshina O.V."/>
            <person name="Kozyavkin S.A."/>
            <person name="Tatusov R.L."/>
            <person name="Slesarev A.I."/>
            <person name="Golyshin P.N."/>
        </authorList>
    </citation>
    <scope>NUCLEOTIDE SEQUENCE [LARGE SCALE GENOMIC DNA]</scope>
    <source>
        <strain evidence="2">Y</strain>
    </source>
</reference>
<name>A0A1V0N4D2_9ARCH</name>
<dbReference type="AlphaFoldDB" id="A0A1V0N4D2"/>
<dbReference type="Proteomes" id="UP000192050">
    <property type="component" value="Chromosome"/>
</dbReference>
<dbReference type="STRING" id="74969.FAD_1117"/>
<dbReference type="EMBL" id="CP015363">
    <property type="protein sequence ID" value="ARD84993.1"/>
    <property type="molecule type" value="Genomic_DNA"/>
</dbReference>
<proteinExistence type="predicted"/>
<dbReference type="GeneID" id="16024347"/>
<evidence type="ECO:0000313" key="1">
    <source>
        <dbReference type="EMBL" id="ARD84993.1"/>
    </source>
</evidence>
<evidence type="ECO:0000313" key="2">
    <source>
        <dbReference type="Proteomes" id="UP000192050"/>
    </source>
</evidence>